<name>A0A1G7FDJ2_9FLAO</name>
<dbReference type="PROSITE" id="PS51123">
    <property type="entry name" value="OMPA_2"/>
    <property type="match status" value="1"/>
</dbReference>
<keyword evidence="2" id="KW-1133">Transmembrane helix</keyword>
<dbReference type="EMBL" id="FNBA01000002">
    <property type="protein sequence ID" value="SDE73605.1"/>
    <property type="molecule type" value="Genomic_DNA"/>
</dbReference>
<evidence type="ECO:0000256" key="1">
    <source>
        <dbReference type="PROSITE-ProRule" id="PRU00473"/>
    </source>
</evidence>
<dbReference type="Proteomes" id="UP000199321">
    <property type="component" value="Unassembled WGS sequence"/>
</dbReference>
<reference evidence="4 5" key="1">
    <citation type="submission" date="2016-10" db="EMBL/GenBank/DDBJ databases">
        <authorList>
            <person name="de Groot N.N."/>
        </authorList>
    </citation>
    <scope>NUCLEOTIDE SEQUENCE [LARGE SCALE GENOMIC DNA]</scope>
    <source>
        <strain evidence="4 5">DSM 16195</strain>
    </source>
</reference>
<evidence type="ECO:0000259" key="3">
    <source>
        <dbReference type="PROSITE" id="PS51123"/>
    </source>
</evidence>
<gene>
    <name evidence="4" type="ORF">SAMN05421855_102476</name>
</gene>
<evidence type="ECO:0000313" key="4">
    <source>
        <dbReference type="EMBL" id="SDE73605.1"/>
    </source>
</evidence>
<dbReference type="GO" id="GO:0016020">
    <property type="term" value="C:membrane"/>
    <property type="evidence" value="ECO:0007669"/>
    <property type="project" value="UniProtKB-UniRule"/>
</dbReference>
<dbReference type="SUPFAM" id="SSF103088">
    <property type="entry name" value="OmpA-like"/>
    <property type="match status" value="1"/>
</dbReference>
<keyword evidence="5" id="KW-1185">Reference proteome</keyword>
<dbReference type="AlphaFoldDB" id="A0A1G7FDJ2"/>
<keyword evidence="1 2" id="KW-0472">Membrane</keyword>
<dbReference type="Pfam" id="PF00691">
    <property type="entry name" value="OmpA"/>
    <property type="match status" value="1"/>
</dbReference>
<dbReference type="CDD" id="cd07185">
    <property type="entry name" value="OmpA_C-like"/>
    <property type="match status" value="1"/>
</dbReference>
<dbReference type="PANTHER" id="PTHR30329">
    <property type="entry name" value="STATOR ELEMENT OF FLAGELLAR MOTOR COMPLEX"/>
    <property type="match status" value="1"/>
</dbReference>
<proteinExistence type="predicted"/>
<dbReference type="OrthoDB" id="9763897at2"/>
<dbReference type="InterPro" id="IPR006665">
    <property type="entry name" value="OmpA-like"/>
</dbReference>
<dbReference type="InterPro" id="IPR050330">
    <property type="entry name" value="Bact_OuterMem_StrucFunc"/>
</dbReference>
<dbReference type="InterPro" id="IPR036737">
    <property type="entry name" value="OmpA-like_sf"/>
</dbReference>
<sequence length="316" mass="36148">MKNFLIMFIVFLVWSFFGLWLYSSYQNTDKSMSVKTEKLIKTSTKREKDSIEKAESIRAIKEYNKNKETKISGLKGVTVDGDIIFMYSENVSILENSSEIFIPAAIIEFKYKTKKYLQEHPDTEVHINSLYSASENFESPNLGIKRGEKIKEVLLSVGIPNENIVVKPIIKALEFNEEGFFDNSISILFKPLDQNRVEELKTRLPDTKTVYPTFSNSGILINDNLKELLAEVKQVVQDNPDVRIELIGHTDNIGNEIDNYKMGLDYAKQVEWYLIAKGGIRNSKIKSSSKGESEPIEANNTEAGRTMNRRVVVVYY</sequence>
<dbReference type="RefSeq" id="WP_093143044.1">
    <property type="nucleotide sequence ID" value="NZ_BMWO01000002.1"/>
</dbReference>
<dbReference type="STRING" id="227084.SAMN05421855_102476"/>
<evidence type="ECO:0000313" key="5">
    <source>
        <dbReference type="Proteomes" id="UP000199321"/>
    </source>
</evidence>
<accession>A0A1G7FDJ2</accession>
<feature type="domain" description="OmpA-like" evidence="3">
    <location>
        <begin position="201"/>
        <end position="316"/>
    </location>
</feature>
<feature type="transmembrane region" description="Helical" evidence="2">
    <location>
        <begin position="6"/>
        <end position="25"/>
    </location>
</feature>
<keyword evidence="2" id="KW-0812">Transmembrane</keyword>
<dbReference type="Gene3D" id="3.30.1330.60">
    <property type="entry name" value="OmpA-like domain"/>
    <property type="match status" value="1"/>
</dbReference>
<evidence type="ECO:0000256" key="2">
    <source>
        <dbReference type="SAM" id="Phobius"/>
    </source>
</evidence>
<dbReference type="PANTHER" id="PTHR30329:SF21">
    <property type="entry name" value="LIPOPROTEIN YIAD-RELATED"/>
    <property type="match status" value="1"/>
</dbReference>
<organism evidence="4 5">
    <name type="scientific">Ulvibacter litoralis</name>
    <dbReference type="NCBI Taxonomy" id="227084"/>
    <lineage>
        <taxon>Bacteria</taxon>
        <taxon>Pseudomonadati</taxon>
        <taxon>Bacteroidota</taxon>
        <taxon>Flavobacteriia</taxon>
        <taxon>Flavobacteriales</taxon>
        <taxon>Flavobacteriaceae</taxon>
        <taxon>Ulvibacter</taxon>
    </lineage>
</organism>
<protein>
    <submittedName>
        <fullName evidence="4">OmpA family protein</fullName>
    </submittedName>
</protein>